<evidence type="ECO:0000256" key="1">
    <source>
        <dbReference type="ARBA" id="ARBA00001946"/>
    </source>
</evidence>
<keyword evidence="6" id="KW-1185">Reference proteome</keyword>
<dbReference type="PRINTS" id="PR00413">
    <property type="entry name" value="HADHALOGNASE"/>
</dbReference>
<evidence type="ECO:0000256" key="2">
    <source>
        <dbReference type="ARBA" id="ARBA00006171"/>
    </source>
</evidence>
<dbReference type="SFLD" id="SFLDG01129">
    <property type="entry name" value="C1.5:_HAD__Beta-PGM__Phosphata"/>
    <property type="match status" value="1"/>
</dbReference>
<dbReference type="RefSeq" id="WP_184012574.1">
    <property type="nucleotide sequence ID" value="NZ_JACIJS010000008.1"/>
</dbReference>
<accession>A0A840WSQ7</accession>
<dbReference type="InterPro" id="IPR036412">
    <property type="entry name" value="HAD-like_sf"/>
</dbReference>
<keyword evidence="3" id="KW-0479">Metal-binding</keyword>
<dbReference type="SUPFAM" id="SSF56784">
    <property type="entry name" value="HAD-like"/>
    <property type="match status" value="1"/>
</dbReference>
<dbReference type="Proteomes" id="UP000553766">
    <property type="component" value="Unassembled WGS sequence"/>
</dbReference>
<dbReference type="PANTHER" id="PTHR46193">
    <property type="entry name" value="6-PHOSPHOGLUCONATE PHOSPHATASE"/>
    <property type="match status" value="1"/>
</dbReference>
<keyword evidence="5" id="KW-0378">Hydrolase</keyword>
<dbReference type="InterPro" id="IPR023214">
    <property type="entry name" value="HAD_sf"/>
</dbReference>
<evidence type="ECO:0000313" key="6">
    <source>
        <dbReference type="Proteomes" id="UP000553766"/>
    </source>
</evidence>
<dbReference type="Gene3D" id="1.10.150.240">
    <property type="entry name" value="Putative phosphatase, domain 2"/>
    <property type="match status" value="1"/>
</dbReference>
<reference evidence="5 6" key="1">
    <citation type="submission" date="2020-08" db="EMBL/GenBank/DDBJ databases">
        <title>Genomic Encyclopedia of Type Strains, Phase IV (KMG-IV): sequencing the most valuable type-strain genomes for metagenomic binning, comparative biology and taxonomic classification.</title>
        <authorList>
            <person name="Goeker M."/>
        </authorList>
    </citation>
    <scope>NUCLEOTIDE SEQUENCE [LARGE SCALE GENOMIC DNA]</scope>
    <source>
        <strain evidence="5 6">DSM 103377</strain>
    </source>
</reference>
<organism evidence="5 6">
    <name type="scientific">Rubricella aquisinus</name>
    <dbReference type="NCBI Taxonomy" id="2028108"/>
    <lineage>
        <taxon>Bacteria</taxon>
        <taxon>Pseudomonadati</taxon>
        <taxon>Pseudomonadota</taxon>
        <taxon>Alphaproteobacteria</taxon>
        <taxon>Rhodobacterales</taxon>
        <taxon>Paracoccaceae</taxon>
        <taxon>Rubricella</taxon>
    </lineage>
</organism>
<protein>
    <submittedName>
        <fullName evidence="5">HAD superfamily hydrolase (TIGR01509 family)</fullName>
    </submittedName>
</protein>
<dbReference type="GO" id="GO:0046872">
    <property type="term" value="F:metal ion binding"/>
    <property type="evidence" value="ECO:0007669"/>
    <property type="project" value="UniProtKB-KW"/>
</dbReference>
<dbReference type="InterPro" id="IPR051600">
    <property type="entry name" value="Beta-PGM-like"/>
</dbReference>
<dbReference type="Gene3D" id="3.40.50.1000">
    <property type="entry name" value="HAD superfamily/HAD-like"/>
    <property type="match status" value="1"/>
</dbReference>
<proteinExistence type="inferred from homology"/>
<dbReference type="NCBIfam" id="TIGR01509">
    <property type="entry name" value="HAD-SF-IA-v3"/>
    <property type="match status" value="1"/>
</dbReference>
<sequence length="212" mass="22537">MLRGVLFDCDGVLVDSEPITNRVLRDSLARYGLDMPQAEVEARFIGGTMSGVRAEAIRLGANLPDDWVQDVYDEAFACLEAEVELIPGVLPMLARCEALGLAMGVASNGRTVKMEITLRRTGLAERFAGRTFSAPEIGKPKPAPDVYLAAAMALNLCPQETIVVEDSATGVEAAIAAGMRCFAYVPEGDGARQAAAGATVFRNMDALPALFL</sequence>
<dbReference type="Pfam" id="PF00702">
    <property type="entry name" value="Hydrolase"/>
    <property type="match status" value="1"/>
</dbReference>
<dbReference type="EMBL" id="JACIJS010000008">
    <property type="protein sequence ID" value="MBB5516702.1"/>
    <property type="molecule type" value="Genomic_DNA"/>
</dbReference>
<keyword evidence="4" id="KW-0460">Magnesium</keyword>
<evidence type="ECO:0000313" key="5">
    <source>
        <dbReference type="EMBL" id="MBB5516702.1"/>
    </source>
</evidence>
<evidence type="ECO:0000256" key="3">
    <source>
        <dbReference type="ARBA" id="ARBA00022723"/>
    </source>
</evidence>
<dbReference type="PANTHER" id="PTHR46193:SF10">
    <property type="entry name" value="6-PHOSPHOGLUCONATE PHOSPHATASE"/>
    <property type="match status" value="1"/>
</dbReference>
<name>A0A840WSQ7_9RHOB</name>
<comment type="similarity">
    <text evidence="2">Belongs to the HAD-like hydrolase superfamily. CbbY/CbbZ/Gph/YieH family.</text>
</comment>
<comment type="caution">
    <text evidence="5">The sequence shown here is derived from an EMBL/GenBank/DDBJ whole genome shotgun (WGS) entry which is preliminary data.</text>
</comment>
<gene>
    <name evidence="5" type="ORF">FHS89_002742</name>
</gene>
<dbReference type="InterPro" id="IPR023198">
    <property type="entry name" value="PGP-like_dom2"/>
</dbReference>
<dbReference type="AlphaFoldDB" id="A0A840WSQ7"/>
<dbReference type="SFLD" id="SFLDS00003">
    <property type="entry name" value="Haloacid_Dehalogenase"/>
    <property type="match status" value="1"/>
</dbReference>
<dbReference type="InterPro" id="IPR006439">
    <property type="entry name" value="HAD-SF_hydro_IA"/>
</dbReference>
<comment type="cofactor">
    <cofactor evidence="1">
        <name>Mg(2+)</name>
        <dbReference type="ChEBI" id="CHEBI:18420"/>
    </cofactor>
</comment>
<dbReference type="GO" id="GO:0016787">
    <property type="term" value="F:hydrolase activity"/>
    <property type="evidence" value="ECO:0007669"/>
    <property type="project" value="UniProtKB-KW"/>
</dbReference>
<evidence type="ECO:0000256" key="4">
    <source>
        <dbReference type="ARBA" id="ARBA00022842"/>
    </source>
</evidence>